<sequence>MKMAEQKRRNGLLSKGMKLPVTIEEALNDVLVVSLETGSKVFRGILLDMKKRNLPHGVPWQFDQSGSNNGKDAQHVAEGDTSSQPELAATSNRYTYQEGSSQNNRQPPPHPVALTRALYKDKNVRRIRLRPRQTLCNKCKAVCTETDKGIVPVTAVTKQQKPTPVHQPSPTPITRRPLKEGLRKRTATQASSQPETYPSRRKSLIQSKPVAARISSRTVLTRSESLPVSRVVLSRRVSLTESKTVSARRESSSELGTMLSSRDSLPESRIVLTRRESLTDKIVSSRKDSTSESKVVTSRRDSNPEAKPLPLRKDSNGETKLLTTVVNDNKIQKLDKSAANTKASPLIKITIGEGTVIKIPPRIHGDEVDGEGQSPTKVQETDSNDQTSSSEEMWPYKKPKKAFKKPKDKKDSENNSSAMQMSYLVSSHHKKHKRKHRHRHGSHSNDSDVFQPEGDMLDMFDENGETHSETTQTEVISQRPRLLYTWRQNKGLSPRRDVNKGLSPRRDINKGLSPRQENTSFSNIDRSMSPKIQSNESVQVQKKEYRLRSRERNSTESESVDSMITDESDDSCDDNDLIADGFTVQTVPDSEDDQSAKSEGCSGTEEEEGPPGDTNIESLRPLMMKIQTHDVTKCVATDGRSIHVGDIVWGKIQGFPWWPGRVLSITVSQRDNGIMIRQLAHVSWFGSSTMSHIQCSDLYPFLEDFKLRFNRKKRGPYKMAIKQATIAAQSITNTHHIDFTEFDL</sequence>
<feature type="compositionally biased region" description="Polar residues" evidence="3">
    <location>
        <begin position="414"/>
        <end position="425"/>
    </location>
</feature>
<accession>A0A210PX17</accession>
<dbReference type="PANTHER" id="PTHR16112">
    <property type="entry name" value="METHYL-CPG BINDING PROTEIN, DROSOPHILA"/>
    <property type="match status" value="1"/>
</dbReference>
<dbReference type="Gene3D" id="2.30.30.140">
    <property type="match status" value="1"/>
</dbReference>
<feature type="region of interest" description="Disordered" evidence="3">
    <location>
        <begin position="282"/>
        <end position="318"/>
    </location>
</feature>
<feature type="compositionally biased region" description="Polar residues" evidence="3">
    <location>
        <begin position="187"/>
        <end position="196"/>
    </location>
</feature>
<evidence type="ECO:0000259" key="4">
    <source>
        <dbReference type="PROSITE" id="PS50812"/>
    </source>
</evidence>
<feature type="domain" description="PWWP" evidence="4">
    <location>
        <begin position="644"/>
        <end position="704"/>
    </location>
</feature>
<dbReference type="Pfam" id="PF00855">
    <property type="entry name" value="PWWP"/>
    <property type="match status" value="1"/>
</dbReference>
<dbReference type="GO" id="GO:0005634">
    <property type="term" value="C:nucleus"/>
    <property type="evidence" value="ECO:0007669"/>
    <property type="project" value="TreeGrafter"/>
</dbReference>
<dbReference type="InterPro" id="IPR000313">
    <property type="entry name" value="PWWP_dom"/>
</dbReference>
<dbReference type="PANTHER" id="PTHR16112:SF22">
    <property type="entry name" value="PWWP DOMAIN-CONTAINING 2B"/>
    <property type="match status" value="1"/>
</dbReference>
<dbReference type="SUPFAM" id="SSF63748">
    <property type="entry name" value="Tudor/PWWP/MBT"/>
    <property type="match status" value="1"/>
</dbReference>
<dbReference type="Proteomes" id="UP000242188">
    <property type="component" value="Unassembled WGS sequence"/>
</dbReference>
<dbReference type="GO" id="GO:0010369">
    <property type="term" value="C:chromocenter"/>
    <property type="evidence" value="ECO:0007669"/>
    <property type="project" value="TreeGrafter"/>
</dbReference>
<name>A0A210PX17_MIZYE</name>
<evidence type="ECO:0000313" key="5">
    <source>
        <dbReference type="EMBL" id="OWF41048.1"/>
    </source>
</evidence>
<feature type="region of interest" description="Disordered" evidence="3">
    <location>
        <begin position="58"/>
        <end position="119"/>
    </location>
</feature>
<keyword evidence="6" id="KW-1185">Reference proteome</keyword>
<dbReference type="EMBL" id="NEDP02005425">
    <property type="protein sequence ID" value="OWF41048.1"/>
    <property type="molecule type" value="Genomic_DNA"/>
</dbReference>
<feature type="region of interest" description="Disordered" evidence="3">
    <location>
        <begin position="239"/>
        <end position="263"/>
    </location>
</feature>
<keyword evidence="2" id="KW-0804">Transcription</keyword>
<dbReference type="OrthoDB" id="5964980at2759"/>
<evidence type="ECO:0000313" key="6">
    <source>
        <dbReference type="Proteomes" id="UP000242188"/>
    </source>
</evidence>
<gene>
    <name evidence="5" type="ORF">KP79_PYT17100</name>
</gene>
<dbReference type="FunFam" id="2.30.30.140:FF:000036">
    <property type="entry name" value="PWWP domain-containing protein 2A"/>
    <property type="match status" value="1"/>
</dbReference>
<feature type="compositionally biased region" description="Polar residues" evidence="3">
    <location>
        <begin position="80"/>
        <end position="105"/>
    </location>
</feature>
<evidence type="ECO:0000256" key="1">
    <source>
        <dbReference type="ARBA" id="ARBA00023015"/>
    </source>
</evidence>
<feature type="region of interest" description="Disordered" evidence="3">
    <location>
        <begin position="492"/>
        <end position="617"/>
    </location>
</feature>
<feature type="compositionally biased region" description="Polar residues" evidence="3">
    <location>
        <begin position="253"/>
        <end position="263"/>
    </location>
</feature>
<feature type="compositionally biased region" description="Basic and acidic residues" evidence="3">
    <location>
        <begin position="282"/>
        <end position="291"/>
    </location>
</feature>
<evidence type="ECO:0000256" key="3">
    <source>
        <dbReference type="SAM" id="MobiDB-lite"/>
    </source>
</evidence>
<dbReference type="PROSITE" id="PS50812">
    <property type="entry name" value="PWWP"/>
    <property type="match status" value="1"/>
</dbReference>
<feature type="compositionally biased region" description="Basic residues" evidence="3">
    <location>
        <begin position="397"/>
        <end position="407"/>
    </location>
</feature>
<dbReference type="AlphaFoldDB" id="A0A210PX17"/>
<feature type="compositionally biased region" description="Polar residues" evidence="3">
    <location>
        <begin position="515"/>
        <end position="540"/>
    </location>
</feature>
<feature type="compositionally biased region" description="Basic and acidic residues" evidence="3">
    <location>
        <begin position="541"/>
        <end position="555"/>
    </location>
</feature>
<feature type="region of interest" description="Disordered" evidence="3">
    <location>
        <begin position="156"/>
        <end position="211"/>
    </location>
</feature>
<feature type="compositionally biased region" description="Polar residues" evidence="3">
    <location>
        <begin position="62"/>
        <end position="71"/>
    </location>
</feature>
<dbReference type="CDD" id="cd20140">
    <property type="entry name" value="PWWP_PWWP2"/>
    <property type="match status" value="1"/>
</dbReference>
<evidence type="ECO:0000256" key="2">
    <source>
        <dbReference type="ARBA" id="ARBA00023163"/>
    </source>
</evidence>
<keyword evidence="1" id="KW-0805">Transcription regulation</keyword>
<comment type="caution">
    <text evidence="5">The sequence shown here is derived from an EMBL/GenBank/DDBJ whole genome shotgun (WGS) entry which is preliminary data.</text>
</comment>
<reference evidence="5 6" key="1">
    <citation type="journal article" date="2017" name="Nat. Ecol. Evol.">
        <title>Scallop genome provides insights into evolution of bilaterian karyotype and development.</title>
        <authorList>
            <person name="Wang S."/>
            <person name="Zhang J."/>
            <person name="Jiao W."/>
            <person name="Li J."/>
            <person name="Xun X."/>
            <person name="Sun Y."/>
            <person name="Guo X."/>
            <person name="Huan P."/>
            <person name="Dong B."/>
            <person name="Zhang L."/>
            <person name="Hu X."/>
            <person name="Sun X."/>
            <person name="Wang J."/>
            <person name="Zhao C."/>
            <person name="Wang Y."/>
            <person name="Wang D."/>
            <person name="Huang X."/>
            <person name="Wang R."/>
            <person name="Lv J."/>
            <person name="Li Y."/>
            <person name="Zhang Z."/>
            <person name="Liu B."/>
            <person name="Lu W."/>
            <person name="Hui Y."/>
            <person name="Liang J."/>
            <person name="Zhou Z."/>
            <person name="Hou R."/>
            <person name="Li X."/>
            <person name="Liu Y."/>
            <person name="Li H."/>
            <person name="Ning X."/>
            <person name="Lin Y."/>
            <person name="Zhao L."/>
            <person name="Xing Q."/>
            <person name="Dou J."/>
            <person name="Li Y."/>
            <person name="Mao J."/>
            <person name="Guo H."/>
            <person name="Dou H."/>
            <person name="Li T."/>
            <person name="Mu C."/>
            <person name="Jiang W."/>
            <person name="Fu Q."/>
            <person name="Fu X."/>
            <person name="Miao Y."/>
            <person name="Liu J."/>
            <person name="Yu Q."/>
            <person name="Li R."/>
            <person name="Liao H."/>
            <person name="Li X."/>
            <person name="Kong Y."/>
            <person name="Jiang Z."/>
            <person name="Chourrout D."/>
            <person name="Li R."/>
            <person name="Bao Z."/>
        </authorList>
    </citation>
    <scope>NUCLEOTIDE SEQUENCE [LARGE SCALE GENOMIC DNA]</scope>
    <source>
        <strain evidence="5 6">PY_sf001</strain>
    </source>
</reference>
<protein>
    <submittedName>
        <fullName evidence="5">PWWP domain-containing protein 2A</fullName>
    </submittedName>
</protein>
<dbReference type="GO" id="GO:0003682">
    <property type="term" value="F:chromatin binding"/>
    <property type="evidence" value="ECO:0007669"/>
    <property type="project" value="TreeGrafter"/>
</dbReference>
<feature type="region of interest" description="Disordered" evidence="3">
    <location>
        <begin position="360"/>
        <end position="452"/>
    </location>
</feature>
<feature type="compositionally biased region" description="Basic residues" evidence="3">
    <location>
        <begin position="427"/>
        <end position="442"/>
    </location>
</feature>
<dbReference type="SMART" id="SM00293">
    <property type="entry name" value="PWWP"/>
    <property type="match status" value="1"/>
</dbReference>
<dbReference type="STRING" id="6573.A0A210PX17"/>
<organism evidence="5 6">
    <name type="scientific">Mizuhopecten yessoensis</name>
    <name type="common">Japanese scallop</name>
    <name type="synonym">Patinopecten yessoensis</name>
    <dbReference type="NCBI Taxonomy" id="6573"/>
    <lineage>
        <taxon>Eukaryota</taxon>
        <taxon>Metazoa</taxon>
        <taxon>Spiralia</taxon>
        <taxon>Lophotrochozoa</taxon>
        <taxon>Mollusca</taxon>
        <taxon>Bivalvia</taxon>
        <taxon>Autobranchia</taxon>
        <taxon>Pteriomorphia</taxon>
        <taxon>Pectinida</taxon>
        <taxon>Pectinoidea</taxon>
        <taxon>Pectinidae</taxon>
        <taxon>Mizuhopecten</taxon>
    </lineage>
</organism>
<proteinExistence type="predicted"/>
<feature type="compositionally biased region" description="Basic and acidic residues" evidence="3">
    <location>
        <begin position="494"/>
        <end position="509"/>
    </location>
</feature>
<feature type="compositionally biased region" description="Acidic residues" evidence="3">
    <location>
        <begin position="564"/>
        <end position="577"/>
    </location>
</feature>